<reference evidence="2" key="1">
    <citation type="submission" date="2019-02" db="EMBL/GenBank/DDBJ databases">
        <title>Draft genome sequence of Enterococcus sp. Gos25-1.</title>
        <authorList>
            <person name="Tanaka N."/>
            <person name="Shiwa Y."/>
            <person name="Fujita N."/>
        </authorList>
    </citation>
    <scope>NUCLEOTIDE SEQUENCE [LARGE SCALE GENOMIC DNA]</scope>
    <source>
        <strain evidence="2">Gos25-1</strain>
    </source>
</reference>
<comment type="caution">
    <text evidence="1">The sequence shown here is derived from an EMBL/GenBank/DDBJ whole genome shotgun (WGS) entry which is preliminary data.</text>
</comment>
<dbReference type="Proteomes" id="UP000290567">
    <property type="component" value="Unassembled WGS sequence"/>
</dbReference>
<evidence type="ECO:0000313" key="1">
    <source>
        <dbReference type="EMBL" id="GCF95467.1"/>
    </source>
</evidence>
<evidence type="ECO:0000313" key="2">
    <source>
        <dbReference type="Proteomes" id="UP000290567"/>
    </source>
</evidence>
<gene>
    <name evidence="1" type="ORF">NRIC_33580</name>
</gene>
<keyword evidence="2" id="KW-1185">Reference proteome</keyword>
<sequence length="46" mass="5262">MQNQLVLEETFRYIELLEVENESSQVALESNILSLKNGMKTVSYAV</sequence>
<dbReference type="EMBL" id="BJCC01000032">
    <property type="protein sequence ID" value="GCF95467.1"/>
    <property type="molecule type" value="Genomic_DNA"/>
</dbReference>
<protein>
    <submittedName>
        <fullName evidence="1">Uncharacterized protein</fullName>
    </submittedName>
</protein>
<dbReference type="AlphaFoldDB" id="A0A4P5PBD8"/>
<organism evidence="1 2">
    <name type="scientific">Enterococcus florum</name>
    <dbReference type="NCBI Taxonomy" id="2480627"/>
    <lineage>
        <taxon>Bacteria</taxon>
        <taxon>Bacillati</taxon>
        <taxon>Bacillota</taxon>
        <taxon>Bacilli</taxon>
        <taxon>Lactobacillales</taxon>
        <taxon>Enterococcaceae</taxon>
        <taxon>Enterococcus</taxon>
    </lineage>
</organism>
<name>A0A4P5PBD8_9ENTE</name>
<accession>A0A4P5PBD8</accession>
<proteinExistence type="predicted"/>